<proteinExistence type="predicted"/>
<dbReference type="AlphaFoldDB" id="A0AAD2J4R5"/>
<comment type="caution">
    <text evidence="1">The sequence shown here is derived from an EMBL/GenBank/DDBJ whole genome shotgun (WGS) entry which is preliminary data.</text>
</comment>
<sequence length="462" mass="51122">MAIWRRGESAKSRGPFSPVLVQDENRMLVFGAEWSPLIGGRAESTARSKAAQFKATHYALVTKSGHSGLATVKLTRAEMKLVGKRKIFPAAAAFAMFRPSGTGVGLFELDDGRIWIVLCQNGMIRRNGDLVYTDQDMAYQRFHQLQQEAEALEPTGPNWSFFSNLDIPHTEHISLEELLGVELKPFETRRFSLDQLPKPVKVSFLLMLIFFGVSAAWDFYDSFARSRRLAELRANMQDPEIAWLTAVRDEAARKRVDSVKSVEALYEQLIAIPLEVAGWSLRSATCSPAGSMWECLAIFQRKGYGATNDQFEAALPKGWRAEFDPLGTATGAWTFKSIGTKTGVTPENLPTRAKILRSPVSQLQSILPAFTSIRLPSTKAWEVAMPFDGNGKPVSKPSTLMVPGAIPLVLEGPLRSLSVWEVESTPTAIRTIKIDRVDADVSLNSSPLKMTLNGDLYVQNAK</sequence>
<dbReference type="RefSeq" id="WP_082401294.1">
    <property type="nucleotide sequence ID" value="NZ_CYTK01000012.1"/>
</dbReference>
<dbReference type="InterPro" id="IPR009663">
    <property type="entry name" value="PAP_PilO"/>
</dbReference>
<protein>
    <submittedName>
        <fullName evidence="1">Pilin accessory protein (PilO)</fullName>
    </submittedName>
</protein>
<dbReference type="EMBL" id="CYTK01000012">
    <property type="protein sequence ID" value="CUJ71400.1"/>
    <property type="molecule type" value="Genomic_DNA"/>
</dbReference>
<reference evidence="1 2" key="1">
    <citation type="submission" date="2015-09" db="EMBL/GenBank/DDBJ databases">
        <authorList>
            <consortium name="Pathogen Informatics"/>
        </authorList>
    </citation>
    <scope>NUCLEOTIDE SEQUENCE [LARGE SCALE GENOMIC DNA]</scope>
    <source>
        <strain evidence="1 2">2789STDY5608625</strain>
    </source>
</reference>
<evidence type="ECO:0000313" key="1">
    <source>
        <dbReference type="EMBL" id="CUJ71400.1"/>
    </source>
</evidence>
<accession>A0AAD2J4R5</accession>
<organism evidence="1 2">
    <name type="scientific">Achromobacter aegrifaciens</name>
    <dbReference type="NCBI Taxonomy" id="1287736"/>
    <lineage>
        <taxon>Bacteria</taxon>
        <taxon>Pseudomonadati</taxon>
        <taxon>Pseudomonadota</taxon>
        <taxon>Betaproteobacteria</taxon>
        <taxon>Burkholderiales</taxon>
        <taxon>Alcaligenaceae</taxon>
        <taxon>Achromobacter</taxon>
    </lineage>
</organism>
<evidence type="ECO:0000313" key="2">
    <source>
        <dbReference type="Proteomes" id="UP000044098"/>
    </source>
</evidence>
<name>A0AAD2J4R5_ACHAE</name>
<gene>
    <name evidence="1" type="ORF">ERS370000_05457</name>
</gene>
<dbReference type="Proteomes" id="UP000044098">
    <property type="component" value="Unassembled WGS sequence"/>
</dbReference>
<dbReference type="Pfam" id="PF06864">
    <property type="entry name" value="PAP_PilO"/>
    <property type="match status" value="1"/>
</dbReference>